<keyword evidence="7" id="KW-1015">Disulfide bond</keyword>
<dbReference type="InterPro" id="IPR005817">
    <property type="entry name" value="Wnt"/>
</dbReference>
<dbReference type="GO" id="GO:0005109">
    <property type="term" value="F:frizzled binding"/>
    <property type="evidence" value="ECO:0007669"/>
    <property type="project" value="TreeGrafter"/>
</dbReference>
<dbReference type="GO" id="GO:0005615">
    <property type="term" value="C:extracellular space"/>
    <property type="evidence" value="ECO:0007669"/>
    <property type="project" value="TreeGrafter"/>
</dbReference>
<evidence type="ECO:0000256" key="7">
    <source>
        <dbReference type="ARBA" id="ARBA00023157"/>
    </source>
</evidence>
<sequence length="271" mass="30198">MAAAKTHLFTSRSREKWILLLLWIHCILLLRCGTQATWMYLGVASLAGSVHDDKCNELPGLVQEQLQVCRENPESLLCISEGARRGILECQSQFKFERWNCTTQRNHTVFGPILTKGTRETAFIYAVLSAGVVHAVTQACSVGNLTDCSCDMSRYGESDVEGWKWGGCSDNVDYGLYVSKQFVDAPEVSQDHSDSRILMNLHNNEVGRESTHRLTSRPLVTLDTTGNSRSLSSCALEAPATRKWKAVPDGILQLARAITLPDPEWDIRNLI</sequence>
<evidence type="ECO:0000256" key="5">
    <source>
        <dbReference type="ARBA" id="ARBA00022530"/>
    </source>
</evidence>
<keyword evidence="6 8" id="KW-0879">Wnt signaling pathway</keyword>
<reference evidence="9" key="1">
    <citation type="journal article" date="2023" name="G3 (Bethesda)">
        <title>A reference genome for the long-term kleptoplast-retaining sea slug Elysia crispata morphotype clarki.</title>
        <authorList>
            <person name="Eastman K.E."/>
            <person name="Pendleton A.L."/>
            <person name="Shaikh M.A."/>
            <person name="Suttiyut T."/>
            <person name="Ogas R."/>
            <person name="Tomko P."/>
            <person name="Gavelis G."/>
            <person name="Widhalm J.R."/>
            <person name="Wisecaver J.H."/>
        </authorList>
    </citation>
    <scope>NUCLEOTIDE SEQUENCE</scope>
    <source>
        <strain evidence="9">ECLA1</strain>
    </source>
</reference>
<comment type="caution">
    <text evidence="9">The sequence shown here is derived from an EMBL/GenBank/DDBJ whole genome shotgun (WGS) entry which is preliminary data.</text>
</comment>
<protein>
    <recommendedName>
        <fullName evidence="8">Protein Wnt</fullName>
    </recommendedName>
</protein>
<evidence type="ECO:0000256" key="1">
    <source>
        <dbReference type="ARBA" id="ARBA00004498"/>
    </source>
</evidence>
<proteinExistence type="inferred from homology"/>
<gene>
    <name evidence="9" type="ORF">RRG08_052486</name>
</gene>
<organism evidence="9 10">
    <name type="scientific">Elysia crispata</name>
    <name type="common">lettuce slug</name>
    <dbReference type="NCBI Taxonomy" id="231223"/>
    <lineage>
        <taxon>Eukaryota</taxon>
        <taxon>Metazoa</taxon>
        <taxon>Spiralia</taxon>
        <taxon>Lophotrochozoa</taxon>
        <taxon>Mollusca</taxon>
        <taxon>Gastropoda</taxon>
        <taxon>Heterobranchia</taxon>
        <taxon>Euthyneura</taxon>
        <taxon>Panpulmonata</taxon>
        <taxon>Sacoglossa</taxon>
        <taxon>Placobranchoidea</taxon>
        <taxon>Plakobranchidae</taxon>
        <taxon>Elysia</taxon>
    </lineage>
</organism>
<keyword evidence="10" id="KW-1185">Reference proteome</keyword>
<evidence type="ECO:0000256" key="8">
    <source>
        <dbReference type="RuleBase" id="RU003500"/>
    </source>
</evidence>
<dbReference type="PRINTS" id="PR01349">
    <property type="entry name" value="WNTPROTEIN"/>
</dbReference>
<keyword evidence="4" id="KW-0964">Secreted</keyword>
<dbReference type="GO" id="GO:0045165">
    <property type="term" value="P:cell fate commitment"/>
    <property type="evidence" value="ECO:0007669"/>
    <property type="project" value="TreeGrafter"/>
</dbReference>
<dbReference type="Proteomes" id="UP001283361">
    <property type="component" value="Unassembled WGS sequence"/>
</dbReference>
<evidence type="ECO:0000256" key="3">
    <source>
        <dbReference type="ARBA" id="ARBA00022473"/>
    </source>
</evidence>
<evidence type="ECO:0000313" key="10">
    <source>
        <dbReference type="Proteomes" id="UP001283361"/>
    </source>
</evidence>
<evidence type="ECO:0000256" key="6">
    <source>
        <dbReference type="ARBA" id="ARBA00022687"/>
    </source>
</evidence>
<keyword evidence="5" id="KW-0272">Extracellular matrix</keyword>
<comment type="function">
    <text evidence="8">Ligand for members of the frizzled family of seven transmembrane receptors.</text>
</comment>
<dbReference type="GO" id="GO:0060070">
    <property type="term" value="P:canonical Wnt signaling pathway"/>
    <property type="evidence" value="ECO:0007669"/>
    <property type="project" value="TreeGrafter"/>
</dbReference>
<dbReference type="EMBL" id="JAWDGP010000740">
    <property type="protein sequence ID" value="KAK3797887.1"/>
    <property type="molecule type" value="Genomic_DNA"/>
</dbReference>
<dbReference type="GO" id="GO:0005125">
    <property type="term" value="F:cytokine activity"/>
    <property type="evidence" value="ECO:0007669"/>
    <property type="project" value="TreeGrafter"/>
</dbReference>
<dbReference type="PANTHER" id="PTHR12027">
    <property type="entry name" value="WNT RELATED"/>
    <property type="match status" value="1"/>
</dbReference>
<dbReference type="GO" id="GO:0030182">
    <property type="term" value="P:neuron differentiation"/>
    <property type="evidence" value="ECO:0007669"/>
    <property type="project" value="TreeGrafter"/>
</dbReference>
<dbReference type="SMART" id="SM00097">
    <property type="entry name" value="WNT1"/>
    <property type="match status" value="1"/>
</dbReference>
<evidence type="ECO:0000313" key="9">
    <source>
        <dbReference type="EMBL" id="KAK3797887.1"/>
    </source>
</evidence>
<dbReference type="PANTHER" id="PTHR12027:SF70">
    <property type="entry name" value="PROTEIN WNT-16"/>
    <property type="match status" value="1"/>
</dbReference>
<evidence type="ECO:0000256" key="2">
    <source>
        <dbReference type="ARBA" id="ARBA00005683"/>
    </source>
</evidence>
<evidence type="ECO:0000256" key="4">
    <source>
        <dbReference type="ARBA" id="ARBA00022525"/>
    </source>
</evidence>
<dbReference type="Pfam" id="PF00110">
    <property type="entry name" value="wnt"/>
    <property type="match status" value="1"/>
</dbReference>
<dbReference type="AlphaFoldDB" id="A0AAE1B1J5"/>
<name>A0AAE1B1J5_9GAST</name>
<comment type="similarity">
    <text evidence="2 8">Belongs to the Wnt family.</text>
</comment>
<accession>A0AAE1B1J5</accession>
<keyword evidence="3 8" id="KW-0217">Developmental protein</keyword>
<comment type="subcellular location">
    <subcellularLocation>
        <location evidence="1 8">Secreted</location>
        <location evidence="1 8">Extracellular space</location>
        <location evidence="1 8">Extracellular matrix</location>
    </subcellularLocation>
</comment>